<accession>A0A8J3JJX6</accession>
<dbReference type="EMBL" id="BONF01000008">
    <property type="protein sequence ID" value="GIF79953.1"/>
    <property type="molecule type" value="Genomic_DNA"/>
</dbReference>
<keyword evidence="1" id="KW-1133">Transmembrane helix</keyword>
<keyword evidence="1" id="KW-0812">Transmembrane</keyword>
<sequence length="149" mass="15621">MKERWLPVGVIAGVLFVINVVARWVAKGIDDADKQSVAGMIALGVIGLVFLAMAAYWGRTRPISRVVADLAAAGGVACLLSIFIGPLLAGEGPFANGAGAFFAQIWVYAAVFAVGTGLGLAGLVAFTADYRSKQLKSYAERSKAHPRRV</sequence>
<organism evidence="2 3">
    <name type="scientific">Catellatospora bangladeshensis</name>
    <dbReference type="NCBI Taxonomy" id="310355"/>
    <lineage>
        <taxon>Bacteria</taxon>
        <taxon>Bacillati</taxon>
        <taxon>Actinomycetota</taxon>
        <taxon>Actinomycetes</taxon>
        <taxon>Micromonosporales</taxon>
        <taxon>Micromonosporaceae</taxon>
        <taxon>Catellatospora</taxon>
    </lineage>
</organism>
<reference evidence="2 3" key="1">
    <citation type="submission" date="2021-01" db="EMBL/GenBank/DDBJ databases">
        <title>Whole genome shotgun sequence of Catellatospora bangladeshensis NBRC 107357.</title>
        <authorList>
            <person name="Komaki H."/>
            <person name="Tamura T."/>
        </authorList>
    </citation>
    <scope>NUCLEOTIDE SEQUENCE [LARGE SCALE GENOMIC DNA]</scope>
    <source>
        <strain evidence="2 3">NBRC 107357</strain>
    </source>
</reference>
<keyword evidence="1" id="KW-0472">Membrane</keyword>
<feature type="transmembrane region" description="Helical" evidence="1">
    <location>
        <begin position="101"/>
        <end position="126"/>
    </location>
</feature>
<proteinExistence type="predicted"/>
<feature type="transmembrane region" description="Helical" evidence="1">
    <location>
        <begin position="5"/>
        <end position="25"/>
    </location>
</feature>
<dbReference type="Proteomes" id="UP000601223">
    <property type="component" value="Unassembled WGS sequence"/>
</dbReference>
<dbReference type="AlphaFoldDB" id="A0A8J3JJX6"/>
<evidence type="ECO:0000256" key="1">
    <source>
        <dbReference type="SAM" id="Phobius"/>
    </source>
</evidence>
<comment type="caution">
    <text evidence="2">The sequence shown here is derived from an EMBL/GenBank/DDBJ whole genome shotgun (WGS) entry which is preliminary data.</text>
</comment>
<evidence type="ECO:0000313" key="3">
    <source>
        <dbReference type="Proteomes" id="UP000601223"/>
    </source>
</evidence>
<keyword evidence="3" id="KW-1185">Reference proteome</keyword>
<evidence type="ECO:0000313" key="2">
    <source>
        <dbReference type="EMBL" id="GIF79953.1"/>
    </source>
</evidence>
<feature type="transmembrane region" description="Helical" evidence="1">
    <location>
        <begin position="37"/>
        <end position="58"/>
    </location>
</feature>
<protein>
    <submittedName>
        <fullName evidence="2">Uncharacterized protein</fullName>
    </submittedName>
</protein>
<dbReference type="RefSeq" id="WP_203743018.1">
    <property type="nucleotide sequence ID" value="NZ_BONF01000008.1"/>
</dbReference>
<name>A0A8J3JJX6_9ACTN</name>
<feature type="transmembrane region" description="Helical" evidence="1">
    <location>
        <begin position="70"/>
        <end position="89"/>
    </location>
</feature>
<gene>
    <name evidence="2" type="ORF">Cba03nite_13020</name>
</gene>